<dbReference type="PANTHER" id="PTHR43280">
    <property type="entry name" value="ARAC-FAMILY TRANSCRIPTIONAL REGULATOR"/>
    <property type="match status" value="1"/>
</dbReference>
<accession>A0A1B9Y119</accession>
<dbReference type="GO" id="GO:0003700">
    <property type="term" value="F:DNA-binding transcription factor activity"/>
    <property type="evidence" value="ECO:0007669"/>
    <property type="project" value="InterPro"/>
</dbReference>
<organism evidence="5 6">
    <name type="scientific">Tenacibaculum soleae</name>
    <dbReference type="NCBI Taxonomy" id="447689"/>
    <lineage>
        <taxon>Bacteria</taxon>
        <taxon>Pseudomonadati</taxon>
        <taxon>Bacteroidota</taxon>
        <taxon>Flavobacteriia</taxon>
        <taxon>Flavobacteriales</taxon>
        <taxon>Flavobacteriaceae</taxon>
        <taxon>Tenacibaculum</taxon>
    </lineage>
</organism>
<name>A0A1B9Y119_9FLAO</name>
<dbReference type="InterPro" id="IPR020449">
    <property type="entry name" value="Tscrpt_reg_AraC-type_HTH"/>
</dbReference>
<sequence length="283" mass="33144">MAIQDIKTYKYQDVFSLQTIQFEKACVVNKPTQINSYKIFWIKEGEGTYHIDFESYSFKGGVLFFLSPGQMFSVTSEKIKEAYQLSFVQDFYCIQAHDSEISCNGVLFNNIYETPFVRPCKKDIEKFNFIIESLVDEFKNNEAAQYDMLQAYLKQFIIHAVRIKKEYHVLKKDTETKLFKDFSLLVELNFKNLHSVTDYANRLGISPKSLTKNFHKTGIESPSDFIKNRIIIEAKRKLIYSTDIIKQIAFDLGFNDPAYFTRYFTKATGKSPKQFQKEHKKNP</sequence>
<proteinExistence type="predicted"/>
<dbReference type="Gene3D" id="1.10.10.60">
    <property type="entry name" value="Homeodomain-like"/>
    <property type="match status" value="1"/>
</dbReference>
<dbReference type="InterPro" id="IPR018060">
    <property type="entry name" value="HTH_AraC"/>
</dbReference>
<evidence type="ECO:0000259" key="4">
    <source>
        <dbReference type="PROSITE" id="PS01124"/>
    </source>
</evidence>
<evidence type="ECO:0000313" key="6">
    <source>
        <dbReference type="Proteomes" id="UP000093186"/>
    </source>
</evidence>
<dbReference type="InterPro" id="IPR009057">
    <property type="entry name" value="Homeodomain-like_sf"/>
</dbReference>
<dbReference type="PANTHER" id="PTHR43280:SF32">
    <property type="entry name" value="TRANSCRIPTIONAL REGULATORY PROTEIN"/>
    <property type="match status" value="1"/>
</dbReference>
<dbReference type="Pfam" id="PF12833">
    <property type="entry name" value="HTH_18"/>
    <property type="match status" value="1"/>
</dbReference>
<dbReference type="PRINTS" id="PR00032">
    <property type="entry name" value="HTHARAC"/>
</dbReference>
<dbReference type="SUPFAM" id="SSF51215">
    <property type="entry name" value="Regulatory protein AraC"/>
    <property type="match status" value="1"/>
</dbReference>
<comment type="caution">
    <text evidence="5">The sequence shown here is derived from an EMBL/GenBank/DDBJ whole genome shotgun (WGS) entry which is preliminary data.</text>
</comment>
<dbReference type="Proteomes" id="UP000093186">
    <property type="component" value="Unassembled WGS sequence"/>
</dbReference>
<evidence type="ECO:0000313" key="5">
    <source>
        <dbReference type="EMBL" id="OCK43507.1"/>
    </source>
</evidence>
<dbReference type="SMART" id="SM00342">
    <property type="entry name" value="HTH_ARAC"/>
    <property type="match status" value="1"/>
</dbReference>
<dbReference type="AlphaFoldDB" id="A0A1B9Y119"/>
<keyword evidence="2" id="KW-0238">DNA-binding</keyword>
<dbReference type="EMBL" id="MAKX01000001">
    <property type="protein sequence ID" value="OCK43507.1"/>
    <property type="molecule type" value="Genomic_DNA"/>
</dbReference>
<keyword evidence="3" id="KW-0804">Transcription</keyword>
<evidence type="ECO:0000256" key="2">
    <source>
        <dbReference type="ARBA" id="ARBA00023125"/>
    </source>
</evidence>
<evidence type="ECO:0000256" key="1">
    <source>
        <dbReference type="ARBA" id="ARBA00023015"/>
    </source>
</evidence>
<keyword evidence="1" id="KW-0805">Transcription regulation</keyword>
<dbReference type="GO" id="GO:0043565">
    <property type="term" value="F:sequence-specific DNA binding"/>
    <property type="evidence" value="ECO:0007669"/>
    <property type="project" value="InterPro"/>
</dbReference>
<dbReference type="STRING" id="447689.BA195_02045"/>
<dbReference type="InterPro" id="IPR037923">
    <property type="entry name" value="HTH-like"/>
</dbReference>
<reference evidence="5 6" key="1">
    <citation type="submission" date="2016-06" db="EMBL/GenBank/DDBJ databases">
        <title>Draft Genome Sequence of Tenacibaculum soleae UCD-KL19.</title>
        <authorList>
            <person name="Eisen J.A."/>
            <person name="Coil D.A."/>
            <person name="Lujan K.M."/>
        </authorList>
    </citation>
    <scope>NUCLEOTIDE SEQUENCE [LARGE SCALE GENOMIC DNA]</scope>
    <source>
        <strain evidence="5 6">UCD-KL19</strain>
    </source>
</reference>
<dbReference type="SUPFAM" id="SSF46689">
    <property type="entry name" value="Homeodomain-like"/>
    <property type="match status" value="1"/>
</dbReference>
<evidence type="ECO:0000256" key="3">
    <source>
        <dbReference type="ARBA" id="ARBA00023163"/>
    </source>
</evidence>
<feature type="domain" description="HTH araC/xylS-type" evidence="4">
    <location>
        <begin position="180"/>
        <end position="278"/>
    </location>
</feature>
<dbReference type="OrthoDB" id="2666928at2"/>
<dbReference type="RefSeq" id="WP_068701937.1">
    <property type="nucleotide sequence ID" value="NZ_MAKX01000001.1"/>
</dbReference>
<dbReference type="PROSITE" id="PS01124">
    <property type="entry name" value="HTH_ARAC_FAMILY_2"/>
    <property type="match status" value="1"/>
</dbReference>
<keyword evidence="6" id="KW-1185">Reference proteome</keyword>
<protein>
    <submittedName>
        <fullName evidence="5">Transcriptional regulator</fullName>
    </submittedName>
</protein>
<gene>
    <name evidence="5" type="ORF">BA195_02045</name>
</gene>